<gene>
    <name evidence="2" type="ORF">SAMN05421748_107131</name>
</gene>
<proteinExistence type="predicted"/>
<reference evidence="2 3" key="1">
    <citation type="submission" date="2017-09" db="EMBL/GenBank/DDBJ databases">
        <authorList>
            <person name="Ehlers B."/>
            <person name="Leendertz F.H."/>
        </authorList>
    </citation>
    <scope>NUCLEOTIDE SEQUENCE [LARGE SCALE GENOMIC DNA]</scope>
    <source>
        <strain evidence="2 3">CGMCC 4.6857</strain>
    </source>
</reference>
<evidence type="ECO:0000313" key="3">
    <source>
        <dbReference type="Proteomes" id="UP000219612"/>
    </source>
</evidence>
<dbReference type="AlphaFoldDB" id="A0A285IA90"/>
<protein>
    <submittedName>
        <fullName evidence="2">Uncharacterized protein</fullName>
    </submittedName>
</protein>
<name>A0A285IA90_9ACTN</name>
<keyword evidence="1" id="KW-0812">Transmembrane</keyword>
<dbReference type="Proteomes" id="UP000219612">
    <property type="component" value="Unassembled WGS sequence"/>
</dbReference>
<keyword evidence="1" id="KW-1133">Transmembrane helix</keyword>
<sequence length="128" mass="13806">MVTGAVVNECGELAPHLARWWSGSDEELRLAYEQEWLQVVEDAPGKLTKLFHALLFFGGALRVAARRRSALRSGWWSGVGWLARGGRALLGGPAVYYGCCVLVNSVVFAVVMAGYGDVTCLSRCLSSG</sequence>
<accession>A0A285IA90</accession>
<feature type="transmembrane region" description="Helical" evidence="1">
    <location>
        <begin position="94"/>
        <end position="115"/>
    </location>
</feature>
<evidence type="ECO:0000256" key="1">
    <source>
        <dbReference type="SAM" id="Phobius"/>
    </source>
</evidence>
<keyword evidence="3" id="KW-1185">Reference proteome</keyword>
<keyword evidence="1" id="KW-0472">Membrane</keyword>
<evidence type="ECO:0000313" key="2">
    <source>
        <dbReference type="EMBL" id="SNY44823.1"/>
    </source>
</evidence>
<dbReference type="EMBL" id="OBDY01000007">
    <property type="protein sequence ID" value="SNY44823.1"/>
    <property type="molecule type" value="Genomic_DNA"/>
</dbReference>
<organism evidence="2 3">
    <name type="scientific">Paractinoplanes atraurantiacus</name>
    <dbReference type="NCBI Taxonomy" id="1036182"/>
    <lineage>
        <taxon>Bacteria</taxon>
        <taxon>Bacillati</taxon>
        <taxon>Actinomycetota</taxon>
        <taxon>Actinomycetes</taxon>
        <taxon>Micromonosporales</taxon>
        <taxon>Micromonosporaceae</taxon>
        <taxon>Paractinoplanes</taxon>
    </lineage>
</organism>